<feature type="transmembrane region" description="Helical" evidence="1">
    <location>
        <begin position="98"/>
        <end position="121"/>
    </location>
</feature>
<keyword evidence="1" id="KW-0812">Transmembrane</keyword>
<sequence length="126" mass="14262">MSPPHHSTFGLHLRFSLSPHMCTQMHVRMHIETLEKSSNRWISAIELKGLNHKMAYLELEYSKSLPVAEKIMRATSASQRTESSAAFLKSPRLLLEKVTCLAVMLSIFLILIFSLAIAASFSRTFL</sequence>
<evidence type="ECO:0000313" key="2">
    <source>
        <dbReference type="EMBL" id="MBW99050.1"/>
    </source>
</evidence>
<keyword evidence="1" id="KW-0472">Membrane</keyword>
<accession>A0A2P2K013</accession>
<dbReference type="EMBL" id="GGEC01018567">
    <property type="protein sequence ID" value="MBW99050.1"/>
    <property type="molecule type" value="Transcribed_RNA"/>
</dbReference>
<evidence type="ECO:0000256" key="1">
    <source>
        <dbReference type="SAM" id="Phobius"/>
    </source>
</evidence>
<reference evidence="2" key="1">
    <citation type="submission" date="2018-02" db="EMBL/GenBank/DDBJ databases">
        <title>Rhizophora mucronata_Transcriptome.</title>
        <authorList>
            <person name="Meera S.P."/>
            <person name="Sreeshan A."/>
            <person name="Augustine A."/>
        </authorList>
    </citation>
    <scope>NUCLEOTIDE SEQUENCE</scope>
    <source>
        <tissue evidence="2">Leaf</tissue>
    </source>
</reference>
<proteinExistence type="predicted"/>
<protein>
    <submittedName>
        <fullName evidence="2">Uncharacterized protein</fullName>
    </submittedName>
</protein>
<organism evidence="2">
    <name type="scientific">Rhizophora mucronata</name>
    <name type="common">Asiatic mangrove</name>
    <dbReference type="NCBI Taxonomy" id="61149"/>
    <lineage>
        <taxon>Eukaryota</taxon>
        <taxon>Viridiplantae</taxon>
        <taxon>Streptophyta</taxon>
        <taxon>Embryophyta</taxon>
        <taxon>Tracheophyta</taxon>
        <taxon>Spermatophyta</taxon>
        <taxon>Magnoliopsida</taxon>
        <taxon>eudicotyledons</taxon>
        <taxon>Gunneridae</taxon>
        <taxon>Pentapetalae</taxon>
        <taxon>rosids</taxon>
        <taxon>fabids</taxon>
        <taxon>Malpighiales</taxon>
        <taxon>Rhizophoraceae</taxon>
        <taxon>Rhizophora</taxon>
    </lineage>
</organism>
<name>A0A2P2K013_RHIMU</name>
<keyword evidence="1" id="KW-1133">Transmembrane helix</keyword>
<dbReference type="AlphaFoldDB" id="A0A2P2K013"/>